<evidence type="ECO:0000259" key="2">
    <source>
        <dbReference type="Pfam" id="PF14381"/>
    </source>
</evidence>
<keyword evidence="1" id="KW-0677">Repeat</keyword>
<dbReference type="InterPro" id="IPR016024">
    <property type="entry name" value="ARM-type_fold"/>
</dbReference>
<dbReference type="InterPro" id="IPR052441">
    <property type="entry name" value="Armadillo-Ser/Thr_Kinase"/>
</dbReference>
<organism evidence="3 4">
    <name type="scientific">Lasius platythorax</name>
    <dbReference type="NCBI Taxonomy" id="488582"/>
    <lineage>
        <taxon>Eukaryota</taxon>
        <taxon>Metazoa</taxon>
        <taxon>Ecdysozoa</taxon>
        <taxon>Arthropoda</taxon>
        <taxon>Hexapoda</taxon>
        <taxon>Insecta</taxon>
        <taxon>Pterygota</taxon>
        <taxon>Neoptera</taxon>
        <taxon>Endopterygota</taxon>
        <taxon>Hymenoptera</taxon>
        <taxon>Apocrita</taxon>
        <taxon>Aculeata</taxon>
        <taxon>Formicoidea</taxon>
        <taxon>Formicidae</taxon>
        <taxon>Formicinae</taxon>
        <taxon>Lasius</taxon>
        <taxon>Lasius</taxon>
    </lineage>
</organism>
<dbReference type="Gene3D" id="1.25.10.10">
    <property type="entry name" value="Leucine-rich Repeat Variant"/>
    <property type="match status" value="2"/>
</dbReference>
<proteinExistence type="predicted"/>
<dbReference type="AlphaFoldDB" id="A0AAV2NHB4"/>
<reference evidence="3" key="1">
    <citation type="submission" date="2024-04" db="EMBL/GenBank/DDBJ databases">
        <authorList>
            <consortium name="Molecular Ecology Group"/>
        </authorList>
    </citation>
    <scope>NUCLEOTIDE SEQUENCE</scope>
</reference>
<dbReference type="PANTHER" id="PTHR46618">
    <property type="entry name" value="ARMADILLO REPEAT-CONTAINING PROTEIN 3"/>
    <property type="match status" value="1"/>
</dbReference>
<accession>A0AAV2NHB4</accession>
<dbReference type="PANTHER" id="PTHR46618:SF1">
    <property type="entry name" value="ARMADILLO REPEAT-CONTAINING PROTEIN 3"/>
    <property type="match status" value="1"/>
</dbReference>
<sequence length="856" mass="97708">MLLLQSKEKATLLAAMEALSKYASKSKDNVKILFDLGIMNNVLPIIEHKDLFTQRFAAKLLVEMIAVPDVTTYFIESNYLLHFVELLTIEKDIFMQEYFSAILVRLSRNLYAAALLANHCLNMNFLFDGMQSSDPDVKKNNIEILYNLMQDPVAAHKISKTEKFNFPLLYQHFESPYPEIQYLALNVVASIIERSKDEDIQSLFHETNGVEALLNFLKNNEWNNLHIKALRILHFAAENPIIVDKLIEIGSIPQILNYIEHVATPKLFVEALRVIVHIANTSNGRKVLHSYEIIEHLIDALQRWTQPDIVEIVCYGIGKMTLFSPAAKEFANRESVKIISDLLKKEDLQWSTKHAAIFALKQLLISDIRNCDIFLDIHGQDYLLQLIKQFVEQVPVETCIISLEALFAIACCPKLRDTLINLDIFDTICLLLESVYPFLDELKISCCNLLSALCLEQSGRHYFIEANGPQRLYSLITDTHSILVRNSAIQLVQTISTDLIVANAFVENKYLSYMLNNPSSRVIPSWDTCIETLFKSHLPIKFALMGRLSLQDLTQDGFYVLRRNICPFPVLDDIFRFKYCPLEPIYVVNCIQSSILPNTSQTVFKENINALLESKFGRLQCDPYFTEYVELFKCMVLATESKRDVNASDADNKLTNIRYVPLRARMLARFVARQMSGFDSASRCIDHQLEVHLSEIKECLETSVIPLGQLRVGSYLERALLFKAIADRICLPAALVRGEYGISWIEIAVPQIEDSNKEKLLSAYLDEKDACREEIVAPVSSRLLDKSSVSTYHNEHKIEKVSSSKDYRSIVYPTKLIKPNFIVDLMDVPGDLIPIGSLRSKLYCTKKITYNKTCCN</sequence>
<dbReference type="SUPFAM" id="SSF48371">
    <property type="entry name" value="ARM repeat"/>
    <property type="match status" value="2"/>
</dbReference>
<gene>
    <name evidence="3" type="ORF">LPLAT_LOCUS4515</name>
</gene>
<feature type="domain" description="EDR1/CTR1/ARMC3-like peptidase-like" evidence="2">
    <location>
        <begin position="664"/>
        <end position="741"/>
    </location>
</feature>
<name>A0AAV2NHB4_9HYME</name>
<dbReference type="Pfam" id="PF14381">
    <property type="entry name" value="EDR1_CTR1_ARMC3_pept"/>
    <property type="match status" value="1"/>
</dbReference>
<dbReference type="InterPro" id="IPR055164">
    <property type="entry name" value="EDR1/CTR1/ARMC3-like_pept-like"/>
</dbReference>
<evidence type="ECO:0000313" key="3">
    <source>
        <dbReference type="EMBL" id="CAL1678731.1"/>
    </source>
</evidence>
<evidence type="ECO:0000313" key="4">
    <source>
        <dbReference type="Proteomes" id="UP001497644"/>
    </source>
</evidence>
<dbReference type="Proteomes" id="UP001497644">
    <property type="component" value="Chromosome 14"/>
</dbReference>
<dbReference type="InterPro" id="IPR011989">
    <property type="entry name" value="ARM-like"/>
</dbReference>
<evidence type="ECO:0000256" key="1">
    <source>
        <dbReference type="ARBA" id="ARBA00022737"/>
    </source>
</evidence>
<dbReference type="EMBL" id="OZ034837">
    <property type="protein sequence ID" value="CAL1678731.1"/>
    <property type="molecule type" value="Genomic_DNA"/>
</dbReference>
<protein>
    <recommendedName>
        <fullName evidence="2">EDR1/CTR1/ARMC3-like peptidase-like domain-containing protein</fullName>
    </recommendedName>
</protein>
<keyword evidence="4" id="KW-1185">Reference proteome</keyword>